<evidence type="ECO:0000256" key="1">
    <source>
        <dbReference type="ARBA" id="ARBA00006479"/>
    </source>
</evidence>
<dbReference type="SUPFAM" id="SSF53067">
    <property type="entry name" value="Actin-like ATPase domain"/>
    <property type="match status" value="1"/>
</dbReference>
<dbReference type="Proteomes" id="UP000190285">
    <property type="component" value="Unassembled WGS sequence"/>
</dbReference>
<dbReference type="Gene3D" id="3.30.420.40">
    <property type="match status" value="2"/>
</dbReference>
<dbReference type="PANTHER" id="PTHR18964">
    <property type="entry name" value="ROK (REPRESSOR, ORF, KINASE) FAMILY"/>
    <property type="match status" value="1"/>
</dbReference>
<name>A0A1T5KCX1_9FIRM</name>
<organism evidence="2 3">
    <name type="scientific">Maledivibacter halophilus</name>
    <dbReference type="NCBI Taxonomy" id="36842"/>
    <lineage>
        <taxon>Bacteria</taxon>
        <taxon>Bacillati</taxon>
        <taxon>Bacillota</taxon>
        <taxon>Clostridia</taxon>
        <taxon>Peptostreptococcales</taxon>
        <taxon>Caminicellaceae</taxon>
        <taxon>Maledivibacter</taxon>
    </lineage>
</organism>
<dbReference type="InterPro" id="IPR000600">
    <property type="entry name" value="ROK"/>
</dbReference>
<accession>A0A1T5KCX1</accession>
<dbReference type="CDD" id="cd23763">
    <property type="entry name" value="ASKHA_ATPase_ROK"/>
    <property type="match status" value="1"/>
</dbReference>
<proteinExistence type="inferred from homology"/>
<keyword evidence="3" id="KW-1185">Reference proteome</keyword>
<dbReference type="EMBL" id="FUZT01000004">
    <property type="protein sequence ID" value="SKC61470.1"/>
    <property type="molecule type" value="Genomic_DNA"/>
</dbReference>
<sequence length="319" mass="33891">MERYVLGVDLGGTKINASLVALDGKIEKSVVIPTMAHKGEKIVKGRINNAIEEILKTTSKEDILALGIGAPGPLDSKSGIIIKAPNLPFENFNITDSIKKKFSLPTYLDNDANAAAIGEYIFGSGKNTMNMGYITFSTGVGAGVIINGKIYRGSTGNALEIGHTTLDKNGPICGCGNRGCAEALCSGTAIAKKAIAALKGKVKTSLRKYKNITAKEVMREAKEGDKISIEIMEEIIEYIGICVGNMLVTFDPEKIILGGGLFSEKNYLLPKVKKVVQKRVFPKLVNSCSIEESYLGKNAGVIGAAAIAIMESDINEIGS</sequence>
<evidence type="ECO:0000313" key="3">
    <source>
        <dbReference type="Proteomes" id="UP000190285"/>
    </source>
</evidence>
<dbReference type="AlphaFoldDB" id="A0A1T5KCX1"/>
<keyword evidence="2" id="KW-0808">Transferase</keyword>
<reference evidence="2 3" key="1">
    <citation type="submission" date="2017-02" db="EMBL/GenBank/DDBJ databases">
        <authorList>
            <person name="Peterson S.W."/>
        </authorList>
    </citation>
    <scope>NUCLEOTIDE SEQUENCE [LARGE SCALE GENOMIC DNA]</scope>
    <source>
        <strain evidence="2 3">M1</strain>
    </source>
</reference>
<comment type="similarity">
    <text evidence="1">Belongs to the ROK (NagC/XylR) family.</text>
</comment>
<evidence type="ECO:0000313" key="2">
    <source>
        <dbReference type="EMBL" id="SKC61470.1"/>
    </source>
</evidence>
<dbReference type="Pfam" id="PF00480">
    <property type="entry name" value="ROK"/>
    <property type="match status" value="1"/>
</dbReference>
<protein>
    <submittedName>
        <fullName evidence="2">Glucokinase</fullName>
    </submittedName>
</protein>
<dbReference type="STRING" id="36842.SAMN02194393_01689"/>
<dbReference type="PANTHER" id="PTHR18964:SF149">
    <property type="entry name" value="BIFUNCTIONAL UDP-N-ACETYLGLUCOSAMINE 2-EPIMERASE_N-ACETYLMANNOSAMINE KINASE"/>
    <property type="match status" value="1"/>
</dbReference>
<keyword evidence="2" id="KW-0418">Kinase</keyword>
<dbReference type="GO" id="GO:0016301">
    <property type="term" value="F:kinase activity"/>
    <property type="evidence" value="ECO:0007669"/>
    <property type="project" value="UniProtKB-KW"/>
</dbReference>
<dbReference type="RefSeq" id="WP_330397360.1">
    <property type="nucleotide sequence ID" value="NZ_FUZT01000004.1"/>
</dbReference>
<gene>
    <name evidence="2" type="ORF">SAMN02194393_01689</name>
</gene>
<dbReference type="InterPro" id="IPR043129">
    <property type="entry name" value="ATPase_NBD"/>
</dbReference>